<dbReference type="PROSITE" id="PS50894">
    <property type="entry name" value="HPT"/>
    <property type="match status" value="1"/>
</dbReference>
<dbReference type="Gene3D" id="1.10.287.130">
    <property type="match status" value="1"/>
</dbReference>
<dbReference type="SMART" id="SM00388">
    <property type="entry name" value="HisKA"/>
    <property type="match status" value="1"/>
</dbReference>
<dbReference type="InterPro" id="IPR011006">
    <property type="entry name" value="CheY-like_superfamily"/>
</dbReference>
<evidence type="ECO:0000259" key="9">
    <source>
        <dbReference type="PROSITE" id="PS50110"/>
    </source>
</evidence>
<feature type="modified residue" description="4-aspartylphosphate" evidence="6">
    <location>
        <position position="930"/>
    </location>
</feature>
<dbReference type="InterPro" id="IPR005467">
    <property type="entry name" value="His_kinase_dom"/>
</dbReference>
<dbReference type="InterPro" id="IPR003594">
    <property type="entry name" value="HATPase_dom"/>
</dbReference>
<dbReference type="InterPro" id="IPR003661">
    <property type="entry name" value="HisK_dim/P_dom"/>
</dbReference>
<feature type="modified residue" description="Phosphohistidine" evidence="5">
    <location>
        <position position="1049"/>
    </location>
</feature>
<dbReference type="InterPro" id="IPR004358">
    <property type="entry name" value="Sig_transdc_His_kin-like_C"/>
</dbReference>
<dbReference type="Proteomes" id="UP000677898">
    <property type="component" value="Plasmid pLLRS-1"/>
</dbReference>
<evidence type="ECO:0000256" key="6">
    <source>
        <dbReference type="PROSITE-ProRule" id="PRU00169"/>
    </source>
</evidence>
<evidence type="ECO:0000256" key="2">
    <source>
        <dbReference type="ARBA" id="ARBA00012438"/>
    </source>
</evidence>
<feature type="domain" description="Histidine kinase" evidence="8">
    <location>
        <begin position="521"/>
        <end position="742"/>
    </location>
</feature>
<evidence type="ECO:0000256" key="4">
    <source>
        <dbReference type="ARBA" id="ARBA00023012"/>
    </source>
</evidence>
<evidence type="ECO:0000259" key="8">
    <source>
        <dbReference type="PROSITE" id="PS50109"/>
    </source>
</evidence>
<dbReference type="EC" id="2.7.13.3" evidence="2"/>
<feature type="domain" description="HPt" evidence="10">
    <location>
        <begin position="1010"/>
        <end position="1098"/>
    </location>
</feature>
<dbReference type="SMART" id="SM00448">
    <property type="entry name" value="REC"/>
    <property type="match status" value="1"/>
</dbReference>
<evidence type="ECO:0000259" key="10">
    <source>
        <dbReference type="PROSITE" id="PS50894"/>
    </source>
</evidence>
<dbReference type="PROSITE" id="PS50110">
    <property type="entry name" value="RESPONSE_REGULATORY"/>
    <property type="match status" value="1"/>
</dbReference>
<dbReference type="CDD" id="cd00082">
    <property type="entry name" value="HisKA"/>
    <property type="match status" value="1"/>
</dbReference>
<protein>
    <recommendedName>
        <fullName evidence="2">histidine kinase</fullName>
        <ecNumber evidence="2">2.7.13.3</ecNumber>
    </recommendedName>
</protein>
<dbReference type="PROSITE" id="PS50109">
    <property type="entry name" value="HIS_KIN"/>
    <property type="match status" value="1"/>
</dbReference>
<keyword evidence="4" id="KW-0902">Two-component regulatory system</keyword>
<dbReference type="SUPFAM" id="SSF55874">
    <property type="entry name" value="ATPase domain of HSP90 chaperone/DNA topoisomerase II/histidine kinase"/>
    <property type="match status" value="1"/>
</dbReference>
<keyword evidence="12" id="KW-1185">Reference proteome</keyword>
<dbReference type="InterPro" id="IPR036890">
    <property type="entry name" value="HATPase_C_sf"/>
</dbReference>
<dbReference type="CDD" id="cd17546">
    <property type="entry name" value="REC_hyHK_CKI1_RcsC-like"/>
    <property type="match status" value="1"/>
</dbReference>
<feature type="transmembrane region" description="Helical" evidence="7">
    <location>
        <begin position="16"/>
        <end position="36"/>
    </location>
</feature>
<dbReference type="SUPFAM" id="SSF47384">
    <property type="entry name" value="Homodimeric domain of signal transducing histidine kinase"/>
    <property type="match status" value="1"/>
</dbReference>
<comment type="catalytic activity">
    <reaction evidence="1">
        <text>ATP + protein L-histidine = ADP + protein N-phospho-L-histidine.</text>
        <dbReference type="EC" id="2.7.13.3"/>
    </reaction>
</comment>
<evidence type="ECO:0000256" key="1">
    <source>
        <dbReference type="ARBA" id="ARBA00000085"/>
    </source>
</evidence>
<dbReference type="InterPro" id="IPR001789">
    <property type="entry name" value="Sig_transdc_resp-reg_receiver"/>
</dbReference>
<evidence type="ECO:0000313" key="12">
    <source>
        <dbReference type="Proteomes" id="UP000677898"/>
    </source>
</evidence>
<dbReference type="PANTHER" id="PTHR45339">
    <property type="entry name" value="HYBRID SIGNAL TRANSDUCTION HISTIDINE KINASE J"/>
    <property type="match status" value="1"/>
</dbReference>
<dbReference type="Gene3D" id="1.20.120.160">
    <property type="entry name" value="HPT domain"/>
    <property type="match status" value="1"/>
</dbReference>
<keyword evidence="3 6" id="KW-0597">Phosphoprotein</keyword>
<keyword evidence="11" id="KW-0614">Plasmid</keyword>
<dbReference type="InterPro" id="IPR036641">
    <property type="entry name" value="HPT_dom_sf"/>
</dbReference>
<sequence>MPQRLLTKTDRYSRRVLYGCTAALSVAIVGTVLLLGRGIIDQYGDKQVARFVRTSGEVQTEVDELSARLAQFADLYEGVWNLRQNDVVPMRRYVGKLASDRGVTVTGADLTATPVTLISSLGRPADGARLAMALRVLRDVSGAPLMDAQKTGVTLDGFLYAPDATFLAAFPAMGPADLQRAREQGPQAFIRERIAAVEQRIAASAPQTVRNRRPLWYPADEANGHASVSQLIVPMYRDHERVLTIALTLPDQQFTRFFLRKESRRPGFFLLGKTGQRNLGDPPTDVDEKRLLDKILANASWSGRAGAEPTTFYKDGIFFVSRRIAGPDWIALYAYRWRDVASDLQREFFTGMLFCVLALGLLWAMAVYFDLRVTRPLLSDAKKLIEAEHFSKAIIDTLPIGIGVYSPESDSILLENCVAARMLGNVSDEQRRRFYRHVMHERDAEPVPGAQHSFIEVRWEISEGQSSYIGVASSWTRFGGSSAVLFGLVDMNERKANEILLVEAKQTADEANRAKSMFLAIVGHEIRTPLHGAIGHLELLARSALSLEQREWVDMTSRSFDALLTLVNDLLDSTKIEANALQISPVPMCPNEVLERCARSFGAAIVQGGVAFHCITDPDLDLIVDGDDQRLTQILQNLLSNAAKFTERGTITISSRCLKREDGKVWARFEVADTGIGIPAAMQSTIFNPLAQADDSISRRFGGTGLGLFLCRNLAHLMGGRISVRSEPGIGSAFRVDLPFMQNTRAPAPPPPVLSGLSVELLCPVSLWREMLAERLRRWGATVRPADTSAAEPLHIRLAVEADGRAWNSADLSAVPLLGTVFVTAKGPLSAHRDGQKIEVSSFSREGLLAALTALTGGAARPAETPVSMAVDEGLGPNLDILVAEDDAVNRTLIKHQLAALGSQRVRVAVDGVEALEMWLERRADLVITDLGMPRLDGIGLLHKLRELDPRARVIATSASVSAEIKADVEQFSNLLQKPVSLSDLRRILRHEMLSRTASPAPAATEPVRSDELDALLRQAFRTEWNKERTSIEQALAGKDMDVLRRRVHRLQGALMALGADELVEELRGLQDIYSRADWALISIRCQQLLAHVDASVG</sequence>
<dbReference type="InterPro" id="IPR036097">
    <property type="entry name" value="HisK_dim/P_sf"/>
</dbReference>
<evidence type="ECO:0000313" key="11">
    <source>
        <dbReference type="EMBL" id="QUP56398.1"/>
    </source>
</evidence>
<keyword evidence="7" id="KW-0812">Transmembrane</keyword>
<accession>A0ABX7ZLP4</accession>
<dbReference type="Pfam" id="PF01627">
    <property type="entry name" value="Hpt"/>
    <property type="match status" value="1"/>
</dbReference>
<evidence type="ECO:0000256" key="3">
    <source>
        <dbReference type="ARBA" id="ARBA00022553"/>
    </source>
</evidence>
<feature type="transmembrane region" description="Helical" evidence="7">
    <location>
        <begin position="348"/>
        <end position="369"/>
    </location>
</feature>
<dbReference type="SMART" id="SM00387">
    <property type="entry name" value="HATPase_c"/>
    <property type="match status" value="1"/>
</dbReference>
<keyword evidence="7" id="KW-1133">Transmembrane helix</keyword>
<dbReference type="Pfam" id="PF02518">
    <property type="entry name" value="HATPase_c"/>
    <property type="match status" value="1"/>
</dbReference>
<dbReference type="PANTHER" id="PTHR45339:SF5">
    <property type="entry name" value="HISTIDINE KINASE"/>
    <property type="match status" value="1"/>
</dbReference>
<geneLocation type="plasmid" evidence="11 12">
    <name>pLLRS-1</name>
</geneLocation>
<dbReference type="Gene3D" id="3.30.565.10">
    <property type="entry name" value="Histidine kinase-like ATPase, C-terminal domain"/>
    <property type="match status" value="1"/>
</dbReference>
<dbReference type="InterPro" id="IPR008207">
    <property type="entry name" value="Sig_transdc_His_kin_Hpt_dom"/>
</dbReference>
<dbReference type="CDD" id="cd16922">
    <property type="entry name" value="HATPase_EvgS-ArcB-TorS-like"/>
    <property type="match status" value="1"/>
</dbReference>
<dbReference type="Pfam" id="PF00072">
    <property type="entry name" value="Response_reg"/>
    <property type="match status" value="1"/>
</dbReference>
<dbReference type="SUPFAM" id="SSF47226">
    <property type="entry name" value="Histidine-containing phosphotransfer domain, HPT domain"/>
    <property type="match status" value="1"/>
</dbReference>
<dbReference type="SUPFAM" id="SSF52172">
    <property type="entry name" value="CheY-like"/>
    <property type="match status" value="1"/>
</dbReference>
<dbReference type="EMBL" id="CP046730">
    <property type="protein sequence ID" value="QUP56398.1"/>
    <property type="molecule type" value="Genomic_DNA"/>
</dbReference>
<reference evidence="11 12" key="1">
    <citation type="journal article" date="2021" name="Phytopathology">
        <title>Complete genome sequence of Ralstonia syzygii subsp. indonesiensis strain LLRS-1, isolated from wilted tobacco in China.</title>
        <authorList>
            <person name="Lu C.H."/>
            <person name="Li J.Y."/>
            <person name="Mi M.G."/>
            <person name="Lin Z.L."/>
            <person name="Jiang N."/>
            <person name="Gai X."/>
            <person name="Ma J.H."/>
            <person name="Lei L.P."/>
            <person name="Xia Z.Y."/>
        </authorList>
    </citation>
    <scope>NUCLEOTIDE SEQUENCE [LARGE SCALE GENOMIC DNA]</scope>
    <source>
        <strain evidence="11 12">LLRS-1</strain>
    </source>
</reference>
<dbReference type="PRINTS" id="PR00344">
    <property type="entry name" value="BCTRLSENSOR"/>
</dbReference>
<name>A0ABX7ZLP4_9RALS</name>
<organism evidence="11 12">
    <name type="scientific">Ralstonia syzygii</name>
    <dbReference type="NCBI Taxonomy" id="28097"/>
    <lineage>
        <taxon>Bacteria</taxon>
        <taxon>Pseudomonadati</taxon>
        <taxon>Pseudomonadota</taxon>
        <taxon>Betaproteobacteria</taxon>
        <taxon>Burkholderiales</taxon>
        <taxon>Burkholderiaceae</taxon>
        <taxon>Ralstonia</taxon>
        <taxon>Ralstonia solanacearum species complex</taxon>
    </lineage>
</organism>
<dbReference type="Gene3D" id="3.40.50.2300">
    <property type="match status" value="1"/>
</dbReference>
<dbReference type="Pfam" id="PF00512">
    <property type="entry name" value="HisKA"/>
    <property type="match status" value="1"/>
</dbReference>
<keyword evidence="7" id="KW-0472">Membrane</keyword>
<evidence type="ECO:0000256" key="7">
    <source>
        <dbReference type="SAM" id="Phobius"/>
    </source>
</evidence>
<evidence type="ECO:0000256" key="5">
    <source>
        <dbReference type="PROSITE-ProRule" id="PRU00110"/>
    </source>
</evidence>
<feature type="domain" description="Response regulatory" evidence="9">
    <location>
        <begin position="880"/>
        <end position="993"/>
    </location>
</feature>
<gene>
    <name evidence="11" type="ORF">GO998_22165</name>
</gene>
<proteinExistence type="predicted"/>